<dbReference type="AlphaFoldDB" id="F8FKD6"/>
<evidence type="ECO:0000256" key="3">
    <source>
        <dbReference type="PIRSR" id="PIRSR001365-1"/>
    </source>
</evidence>
<dbReference type="InterPro" id="IPR013785">
    <property type="entry name" value="Aldolase_TIM"/>
</dbReference>
<dbReference type="SUPFAM" id="SSF51569">
    <property type="entry name" value="Aldolase"/>
    <property type="match status" value="1"/>
</dbReference>
<dbReference type="EMBL" id="CP002869">
    <property type="protein sequence ID" value="AEI44817.1"/>
    <property type="molecule type" value="Genomic_DNA"/>
</dbReference>
<name>F8FKD6_PAEMK</name>
<evidence type="ECO:0000313" key="5">
    <source>
        <dbReference type="EMBL" id="AEI44817.1"/>
    </source>
</evidence>
<dbReference type="SMART" id="SM01130">
    <property type="entry name" value="DHDPS"/>
    <property type="match status" value="1"/>
</dbReference>
<proteinExistence type="inferred from homology"/>
<dbReference type="Gene3D" id="3.20.20.70">
    <property type="entry name" value="Aldolase class I"/>
    <property type="match status" value="1"/>
</dbReference>
<dbReference type="RefSeq" id="WP_013919961.1">
    <property type="nucleotide sequence ID" value="NC_015690.1"/>
</dbReference>
<organism evidence="5 6">
    <name type="scientific">Paenibacillus mucilaginosus (strain KNP414)</name>
    <dbReference type="NCBI Taxonomy" id="1036673"/>
    <lineage>
        <taxon>Bacteria</taxon>
        <taxon>Bacillati</taxon>
        <taxon>Bacillota</taxon>
        <taxon>Bacilli</taxon>
        <taxon>Bacillales</taxon>
        <taxon>Paenibacillaceae</taxon>
        <taxon>Paenibacillus</taxon>
    </lineage>
</organism>
<evidence type="ECO:0000256" key="4">
    <source>
        <dbReference type="PIRSR" id="PIRSR001365-2"/>
    </source>
</evidence>
<comment type="similarity">
    <text evidence="2">Belongs to the DapA family.</text>
</comment>
<evidence type="ECO:0000313" key="6">
    <source>
        <dbReference type="Proteomes" id="UP000006620"/>
    </source>
</evidence>
<dbReference type="PANTHER" id="PTHR12128">
    <property type="entry name" value="DIHYDRODIPICOLINATE SYNTHASE"/>
    <property type="match status" value="1"/>
</dbReference>
<reference evidence="6" key="1">
    <citation type="submission" date="2011-06" db="EMBL/GenBank/DDBJ databases">
        <title>Complete genome sequence of Paenibacillus mucilaginosus KNP414.</title>
        <authorList>
            <person name="Wang J."/>
            <person name="Hu S."/>
            <person name="Hu X."/>
            <person name="Zhang B."/>
            <person name="Dong D."/>
            <person name="Zhang S."/>
            <person name="Zhao K."/>
            <person name="Wu D."/>
        </authorList>
    </citation>
    <scope>NUCLEOTIDE SEQUENCE [LARGE SCALE GENOMIC DNA]</scope>
    <source>
        <strain evidence="6">KNP414</strain>
    </source>
</reference>
<feature type="binding site" evidence="4">
    <location>
        <position position="54"/>
    </location>
    <ligand>
        <name>pyruvate</name>
        <dbReference type="ChEBI" id="CHEBI:15361"/>
    </ligand>
</feature>
<feature type="active site" description="Proton donor/acceptor" evidence="3">
    <location>
        <position position="141"/>
    </location>
</feature>
<keyword evidence="1 2" id="KW-0456">Lyase</keyword>
<dbReference type="PATRIC" id="fig|1036673.3.peg.5856"/>
<feature type="active site" description="Schiff-base intermediate with substrate" evidence="3">
    <location>
        <position position="165"/>
    </location>
</feature>
<dbReference type="Proteomes" id="UP000006620">
    <property type="component" value="Chromosome"/>
</dbReference>
<dbReference type="PANTHER" id="PTHR12128:SF19">
    <property type="entry name" value="5-DEHYDRO-4-DEOXYGLUCARATE DEHYDRATASE 2-RELATED"/>
    <property type="match status" value="1"/>
</dbReference>
<dbReference type="HOGENOM" id="CLU_049343_5_2_9"/>
<evidence type="ECO:0000256" key="1">
    <source>
        <dbReference type="ARBA" id="ARBA00023239"/>
    </source>
</evidence>
<evidence type="ECO:0000256" key="2">
    <source>
        <dbReference type="PIRNR" id="PIRNR001365"/>
    </source>
</evidence>
<accession>F8FKD6</accession>
<dbReference type="PIRSF" id="PIRSF001365">
    <property type="entry name" value="DHDPS"/>
    <property type="match status" value="1"/>
</dbReference>
<dbReference type="InterPro" id="IPR002220">
    <property type="entry name" value="DapA-like"/>
</dbReference>
<dbReference type="CDD" id="cd00408">
    <property type="entry name" value="DHDPS-like"/>
    <property type="match status" value="1"/>
</dbReference>
<dbReference type="KEGG" id="pms:KNP414_06296"/>
<protein>
    <submittedName>
        <fullName evidence="5">Dihydrodipicolinate synthase</fullName>
    </submittedName>
</protein>
<gene>
    <name evidence="5" type="ordered locus">KNP414_06296</name>
</gene>
<sequence>MSYGEFSKRLETISAIHITPFDEATREIDWKGLEANIEALIASGSEVIVTCGNTGEFYALTLEEAKEVTERVVAQVNKRAIVMAGIGYSADTAVELGRHAQRAGADCVMIHQPIHPYITNEGAVSYFRKVMESLDIPSTLYLKDAAVSDDILLTLAALPECVGVKYAINDLPRFTHTVRRIPEEYGIAWICGTAEKWAPYFFCAGAKGFTSGLVNVIPGKSHAMLKALREDDWTAVWRLWEDILPFENLRAKYNAGNNVVIVKEAMEQLGLRAGVTREPVDPLNESDKKEVTALLAQWGLLKKQEEAVQ</sequence>
<dbReference type="Pfam" id="PF00701">
    <property type="entry name" value="DHDPS"/>
    <property type="match status" value="1"/>
</dbReference>
<reference evidence="5 6" key="2">
    <citation type="journal article" date="2013" name="Genome Announc.">
        <title>Genome Sequence of Growth-Improving Paenibacillus mucilaginosus Strain KNP414.</title>
        <authorList>
            <person name="Lu J.J."/>
            <person name="Wang J.F."/>
            <person name="Hu X.F."/>
        </authorList>
    </citation>
    <scope>NUCLEOTIDE SEQUENCE [LARGE SCALE GENOMIC DNA]</scope>
    <source>
        <strain evidence="5 6">KNP414</strain>
    </source>
</reference>
<dbReference type="GO" id="GO:0008840">
    <property type="term" value="F:4-hydroxy-tetrahydrodipicolinate synthase activity"/>
    <property type="evidence" value="ECO:0007669"/>
    <property type="project" value="TreeGrafter"/>
</dbReference>